<sequence length="212" mass="22610">MGGTPVYALRQVSLAVEAGEFVAVLGRSGAGKSTLMNLLGCLDLPDEGSYLLAGEDVSRMGEGQLARIRNRQIGFVFQGFNLIPTLTARENVELPLAYRGLPRPRREALAAEALGQVGLADRLGHYPAQLSGGQQQRVAIARAIAARPPILLADEPTGNLDCASGAGVMEILSRLHRQGRTVVLITHDQRVAEHASRQVCILDGRVVRDTGA</sequence>
<dbReference type="GO" id="GO:0005886">
    <property type="term" value="C:plasma membrane"/>
    <property type="evidence" value="ECO:0007669"/>
    <property type="project" value="TreeGrafter"/>
</dbReference>
<protein>
    <submittedName>
        <fullName evidence="5">ABC transporter ATP-binding protein</fullName>
    </submittedName>
</protein>
<dbReference type="Gene3D" id="3.40.50.300">
    <property type="entry name" value="P-loop containing nucleotide triphosphate hydrolases"/>
    <property type="match status" value="1"/>
</dbReference>
<evidence type="ECO:0000313" key="6">
    <source>
        <dbReference type="Proteomes" id="UP000886800"/>
    </source>
</evidence>
<name>A0A9D1WS12_9FIRM</name>
<feature type="domain" description="ABC transporter" evidence="4">
    <location>
        <begin position="1"/>
        <end position="212"/>
    </location>
</feature>
<dbReference type="InterPro" id="IPR017911">
    <property type="entry name" value="MacB-like_ATP-bd"/>
</dbReference>
<dbReference type="Proteomes" id="UP000886800">
    <property type="component" value="Unassembled WGS sequence"/>
</dbReference>
<dbReference type="InterPro" id="IPR017871">
    <property type="entry name" value="ABC_transporter-like_CS"/>
</dbReference>
<evidence type="ECO:0000256" key="3">
    <source>
        <dbReference type="ARBA" id="ARBA00022840"/>
    </source>
</evidence>
<keyword evidence="2" id="KW-0547">Nucleotide-binding</keyword>
<dbReference type="CDD" id="cd03255">
    <property type="entry name" value="ABC_MJ0796_LolCDE_FtsE"/>
    <property type="match status" value="1"/>
</dbReference>
<keyword evidence="1" id="KW-0813">Transport</keyword>
<reference evidence="5" key="1">
    <citation type="journal article" date="2021" name="PeerJ">
        <title>Extensive microbial diversity within the chicken gut microbiome revealed by metagenomics and culture.</title>
        <authorList>
            <person name="Gilroy R."/>
            <person name="Ravi A."/>
            <person name="Getino M."/>
            <person name="Pursley I."/>
            <person name="Horton D.L."/>
            <person name="Alikhan N.F."/>
            <person name="Baker D."/>
            <person name="Gharbi K."/>
            <person name="Hall N."/>
            <person name="Watson M."/>
            <person name="Adriaenssens E.M."/>
            <person name="Foster-Nyarko E."/>
            <person name="Jarju S."/>
            <person name="Secka A."/>
            <person name="Antonio M."/>
            <person name="Oren A."/>
            <person name="Chaudhuri R.R."/>
            <person name="La Ragione R."/>
            <person name="Hildebrand F."/>
            <person name="Pallen M.J."/>
        </authorList>
    </citation>
    <scope>NUCLEOTIDE SEQUENCE</scope>
    <source>
        <strain evidence="5">CHK188-5543</strain>
    </source>
</reference>
<dbReference type="InterPro" id="IPR003593">
    <property type="entry name" value="AAA+_ATPase"/>
</dbReference>
<dbReference type="InterPro" id="IPR015854">
    <property type="entry name" value="ABC_transpr_LolD-like"/>
</dbReference>
<dbReference type="GO" id="GO:0022857">
    <property type="term" value="F:transmembrane transporter activity"/>
    <property type="evidence" value="ECO:0007669"/>
    <property type="project" value="TreeGrafter"/>
</dbReference>
<dbReference type="InterPro" id="IPR003439">
    <property type="entry name" value="ABC_transporter-like_ATP-bd"/>
</dbReference>
<dbReference type="GO" id="GO:0016887">
    <property type="term" value="F:ATP hydrolysis activity"/>
    <property type="evidence" value="ECO:0007669"/>
    <property type="project" value="InterPro"/>
</dbReference>
<dbReference type="PROSITE" id="PS50893">
    <property type="entry name" value="ABC_TRANSPORTER_2"/>
    <property type="match status" value="1"/>
</dbReference>
<evidence type="ECO:0000256" key="1">
    <source>
        <dbReference type="ARBA" id="ARBA00022448"/>
    </source>
</evidence>
<dbReference type="Pfam" id="PF00005">
    <property type="entry name" value="ABC_tran"/>
    <property type="match status" value="1"/>
</dbReference>
<comment type="caution">
    <text evidence="5">The sequence shown here is derived from an EMBL/GenBank/DDBJ whole genome shotgun (WGS) entry which is preliminary data.</text>
</comment>
<dbReference type="AlphaFoldDB" id="A0A9D1WS12"/>
<dbReference type="SUPFAM" id="SSF52540">
    <property type="entry name" value="P-loop containing nucleoside triphosphate hydrolases"/>
    <property type="match status" value="1"/>
</dbReference>
<dbReference type="GO" id="GO:0005524">
    <property type="term" value="F:ATP binding"/>
    <property type="evidence" value="ECO:0007669"/>
    <property type="project" value="UniProtKB-KW"/>
</dbReference>
<dbReference type="EMBL" id="DXES01000036">
    <property type="protein sequence ID" value="HIX64970.1"/>
    <property type="molecule type" value="Genomic_DNA"/>
</dbReference>
<reference evidence="5" key="2">
    <citation type="submission" date="2021-04" db="EMBL/GenBank/DDBJ databases">
        <authorList>
            <person name="Gilroy R."/>
        </authorList>
    </citation>
    <scope>NUCLEOTIDE SEQUENCE</scope>
    <source>
        <strain evidence="5">CHK188-5543</strain>
    </source>
</reference>
<dbReference type="PANTHER" id="PTHR24220:SF86">
    <property type="entry name" value="ABC TRANSPORTER ABCH.1"/>
    <property type="match status" value="1"/>
</dbReference>
<dbReference type="PROSITE" id="PS00211">
    <property type="entry name" value="ABC_TRANSPORTER_1"/>
    <property type="match status" value="1"/>
</dbReference>
<dbReference type="PANTHER" id="PTHR24220">
    <property type="entry name" value="IMPORT ATP-BINDING PROTEIN"/>
    <property type="match status" value="1"/>
</dbReference>
<keyword evidence="3 5" id="KW-0067">ATP-binding</keyword>
<dbReference type="SMART" id="SM00382">
    <property type="entry name" value="AAA"/>
    <property type="match status" value="1"/>
</dbReference>
<evidence type="ECO:0000259" key="4">
    <source>
        <dbReference type="PROSITE" id="PS50893"/>
    </source>
</evidence>
<evidence type="ECO:0000313" key="5">
    <source>
        <dbReference type="EMBL" id="HIX64970.1"/>
    </source>
</evidence>
<organism evidence="5 6">
    <name type="scientific">Candidatus Anaerotruncus excrementipullorum</name>
    <dbReference type="NCBI Taxonomy" id="2838465"/>
    <lineage>
        <taxon>Bacteria</taxon>
        <taxon>Bacillati</taxon>
        <taxon>Bacillota</taxon>
        <taxon>Clostridia</taxon>
        <taxon>Eubacteriales</taxon>
        <taxon>Oscillospiraceae</taxon>
        <taxon>Anaerotruncus</taxon>
    </lineage>
</organism>
<dbReference type="FunFam" id="3.40.50.300:FF:000032">
    <property type="entry name" value="Export ABC transporter ATP-binding protein"/>
    <property type="match status" value="1"/>
</dbReference>
<gene>
    <name evidence="5" type="ORF">H9736_01840</name>
</gene>
<dbReference type="GO" id="GO:0098796">
    <property type="term" value="C:membrane protein complex"/>
    <property type="evidence" value="ECO:0007669"/>
    <property type="project" value="UniProtKB-ARBA"/>
</dbReference>
<evidence type="ECO:0000256" key="2">
    <source>
        <dbReference type="ARBA" id="ARBA00022741"/>
    </source>
</evidence>
<proteinExistence type="predicted"/>
<dbReference type="InterPro" id="IPR027417">
    <property type="entry name" value="P-loop_NTPase"/>
</dbReference>
<accession>A0A9D1WS12</accession>